<keyword evidence="8" id="KW-1185">Reference proteome</keyword>
<dbReference type="InterPro" id="IPR036259">
    <property type="entry name" value="MFS_trans_sf"/>
</dbReference>
<proteinExistence type="predicted"/>
<dbReference type="RefSeq" id="WP_158081795.1">
    <property type="nucleotide sequence ID" value="NZ_MSZX01000013.1"/>
</dbReference>
<dbReference type="SUPFAM" id="SSF103473">
    <property type="entry name" value="MFS general substrate transporter"/>
    <property type="match status" value="1"/>
</dbReference>
<protein>
    <recommendedName>
        <fullName evidence="9">MFS transporter</fullName>
    </recommendedName>
</protein>
<keyword evidence="3 6" id="KW-0812">Transmembrane</keyword>
<accession>A0A1T2X1U9</accession>
<feature type="transmembrane region" description="Helical" evidence="6">
    <location>
        <begin position="99"/>
        <end position="118"/>
    </location>
</feature>
<dbReference type="Gene3D" id="1.20.1250.20">
    <property type="entry name" value="MFS general substrate transporter like domains"/>
    <property type="match status" value="1"/>
</dbReference>
<evidence type="ECO:0000256" key="6">
    <source>
        <dbReference type="SAM" id="Phobius"/>
    </source>
</evidence>
<name>A0A1T2X1U9_9BACL</name>
<keyword evidence="4 6" id="KW-1133">Transmembrane helix</keyword>
<comment type="subcellular location">
    <subcellularLocation>
        <location evidence="1">Cell membrane</location>
        <topology evidence="1">Multi-pass membrane protein</topology>
    </subcellularLocation>
</comment>
<feature type="transmembrane region" description="Helical" evidence="6">
    <location>
        <begin position="12"/>
        <end position="32"/>
    </location>
</feature>
<dbReference type="PANTHER" id="PTHR23513">
    <property type="entry name" value="INTEGRAL MEMBRANE EFFLUX PROTEIN-RELATED"/>
    <property type="match status" value="1"/>
</dbReference>
<feature type="transmembrane region" description="Helical" evidence="6">
    <location>
        <begin position="380"/>
        <end position="403"/>
    </location>
</feature>
<dbReference type="Pfam" id="PF07690">
    <property type="entry name" value="MFS_1"/>
    <property type="match status" value="1"/>
</dbReference>
<keyword evidence="5 6" id="KW-0472">Membrane</keyword>
<dbReference type="GO" id="GO:0005886">
    <property type="term" value="C:plasma membrane"/>
    <property type="evidence" value="ECO:0007669"/>
    <property type="project" value="UniProtKB-SubCell"/>
</dbReference>
<evidence type="ECO:0000256" key="4">
    <source>
        <dbReference type="ARBA" id="ARBA00022989"/>
    </source>
</evidence>
<evidence type="ECO:0000256" key="1">
    <source>
        <dbReference type="ARBA" id="ARBA00004651"/>
    </source>
</evidence>
<evidence type="ECO:0008006" key="9">
    <source>
        <dbReference type="Google" id="ProtNLM"/>
    </source>
</evidence>
<organism evidence="7 8">
    <name type="scientific">Paenibacillus selenitireducens</name>
    <dbReference type="NCBI Taxonomy" id="1324314"/>
    <lineage>
        <taxon>Bacteria</taxon>
        <taxon>Bacillati</taxon>
        <taxon>Bacillota</taxon>
        <taxon>Bacilli</taxon>
        <taxon>Bacillales</taxon>
        <taxon>Paenibacillaceae</taxon>
        <taxon>Paenibacillus</taxon>
    </lineage>
</organism>
<dbReference type="CDD" id="cd06173">
    <property type="entry name" value="MFS_MefA_like"/>
    <property type="match status" value="1"/>
</dbReference>
<dbReference type="STRING" id="1324314.BVG16_25850"/>
<evidence type="ECO:0000256" key="5">
    <source>
        <dbReference type="ARBA" id="ARBA00023136"/>
    </source>
</evidence>
<feature type="transmembrane region" description="Helical" evidence="6">
    <location>
        <begin position="169"/>
        <end position="186"/>
    </location>
</feature>
<feature type="transmembrane region" description="Helical" evidence="6">
    <location>
        <begin position="70"/>
        <end position="93"/>
    </location>
</feature>
<feature type="transmembrane region" description="Helical" evidence="6">
    <location>
        <begin position="351"/>
        <end position="374"/>
    </location>
</feature>
<comment type="caution">
    <text evidence="7">The sequence shown here is derived from an EMBL/GenBank/DDBJ whole genome shotgun (WGS) entry which is preliminary data.</text>
</comment>
<dbReference type="PANTHER" id="PTHR23513:SF19">
    <property type="entry name" value="MAJOR FACILITATOR SUPERFAMILY (MFS) PROFILE DOMAIN-CONTAINING PROTEIN"/>
    <property type="match status" value="1"/>
</dbReference>
<reference evidence="7 8" key="1">
    <citation type="submission" date="2017-01" db="EMBL/GenBank/DDBJ databases">
        <title>Genome analysis of Paenibacillus selenitrireducens ES3-24.</title>
        <authorList>
            <person name="Xu D."/>
            <person name="Yao R."/>
            <person name="Zheng S."/>
        </authorList>
    </citation>
    <scope>NUCLEOTIDE SEQUENCE [LARGE SCALE GENOMIC DNA]</scope>
    <source>
        <strain evidence="7 8">ES3-24</strain>
    </source>
</reference>
<evidence type="ECO:0000256" key="2">
    <source>
        <dbReference type="ARBA" id="ARBA00022475"/>
    </source>
</evidence>
<evidence type="ECO:0000313" key="7">
    <source>
        <dbReference type="EMBL" id="OPA73868.1"/>
    </source>
</evidence>
<gene>
    <name evidence="7" type="ORF">BVG16_25850</name>
</gene>
<feature type="transmembrane region" description="Helical" evidence="6">
    <location>
        <begin position="38"/>
        <end position="63"/>
    </location>
</feature>
<dbReference type="InterPro" id="IPR011701">
    <property type="entry name" value="MFS"/>
</dbReference>
<dbReference type="GO" id="GO:0022857">
    <property type="term" value="F:transmembrane transporter activity"/>
    <property type="evidence" value="ECO:0007669"/>
    <property type="project" value="InterPro"/>
</dbReference>
<evidence type="ECO:0000313" key="8">
    <source>
        <dbReference type="Proteomes" id="UP000190188"/>
    </source>
</evidence>
<evidence type="ECO:0000256" key="3">
    <source>
        <dbReference type="ARBA" id="ARBA00022692"/>
    </source>
</evidence>
<feature type="transmembrane region" description="Helical" evidence="6">
    <location>
        <begin position="231"/>
        <end position="252"/>
    </location>
</feature>
<feature type="transmembrane region" description="Helical" evidence="6">
    <location>
        <begin position="139"/>
        <end position="163"/>
    </location>
</feature>
<dbReference type="OrthoDB" id="2351575at2"/>
<sequence length="422" mass="46671">MFHRSVKFLISSQTLSNLADVFATVTLVTMMYHMSDSVAYTALIPLVRVLSQSVSGLIAPLLLDRYKLTFLLKISQFLQFVLFAFIALFAWLMLTPSNLWIVLVLIMIWAFLDGWTAPASNALIPRLLKDSEQILKANGVFGTANQIAQVAGWAGGAIIVSLWGVPVTLLAVGILYGIAFVMTCLVREPNLAKVDTEDHKESTTDKQSPSMWQRLHEGWVIIWQRPALRTLAIMDFLEGLAGSVWVGAFLLAYVKTVLHQDDTWWGYINVSYFIGAIAGGLGIVALGKFLDRSRYASMMIGMMGYGVLTLVFGFVTNPWLALVIVLWMGPLTEIRTVAVTTMRQLSVEAEALPKVLTAMNTMISFVFGISVIGLGVLSDLWGISAIYVLCGLLSLIAGVIGLLHRQSFREHQLHNHLENRSF</sequence>
<dbReference type="Proteomes" id="UP000190188">
    <property type="component" value="Unassembled WGS sequence"/>
</dbReference>
<keyword evidence="2" id="KW-1003">Cell membrane</keyword>
<dbReference type="AlphaFoldDB" id="A0A1T2X1U9"/>
<dbReference type="EMBL" id="MSZX01000013">
    <property type="protein sequence ID" value="OPA73868.1"/>
    <property type="molecule type" value="Genomic_DNA"/>
</dbReference>
<feature type="transmembrane region" description="Helical" evidence="6">
    <location>
        <begin position="264"/>
        <end position="286"/>
    </location>
</feature>